<dbReference type="STRING" id="48467.SAMN02745166_03605"/>
<gene>
    <name evidence="2" type="ORF">SAMN02745166_03605</name>
</gene>
<dbReference type="Pfam" id="PF16949">
    <property type="entry name" value="ABC_tran_2"/>
    <property type="match status" value="1"/>
</dbReference>
<feature type="transmembrane region" description="Helical" evidence="1">
    <location>
        <begin position="348"/>
        <end position="364"/>
    </location>
</feature>
<keyword evidence="1" id="KW-1133">Transmembrane helix</keyword>
<feature type="transmembrane region" description="Helical" evidence="1">
    <location>
        <begin position="185"/>
        <end position="206"/>
    </location>
</feature>
<protein>
    <submittedName>
        <fullName evidence="2">ABC-2 type transport system permease protein</fullName>
    </submittedName>
</protein>
<organism evidence="2 3">
    <name type="scientific">Prosthecobacter debontii</name>
    <dbReference type="NCBI Taxonomy" id="48467"/>
    <lineage>
        <taxon>Bacteria</taxon>
        <taxon>Pseudomonadati</taxon>
        <taxon>Verrucomicrobiota</taxon>
        <taxon>Verrucomicrobiia</taxon>
        <taxon>Verrucomicrobiales</taxon>
        <taxon>Verrucomicrobiaceae</taxon>
        <taxon>Prosthecobacter</taxon>
    </lineage>
</organism>
<dbReference type="InterPro" id="IPR031599">
    <property type="entry name" value="ABC_tran_2"/>
</dbReference>
<feature type="transmembrane region" description="Helical" evidence="1">
    <location>
        <begin position="459"/>
        <end position="484"/>
    </location>
</feature>
<feature type="transmembrane region" description="Helical" evidence="1">
    <location>
        <begin position="71"/>
        <end position="91"/>
    </location>
</feature>
<feature type="transmembrane region" description="Helical" evidence="1">
    <location>
        <begin position="123"/>
        <end position="146"/>
    </location>
</feature>
<evidence type="ECO:0000256" key="1">
    <source>
        <dbReference type="SAM" id="Phobius"/>
    </source>
</evidence>
<feature type="transmembrane region" description="Helical" evidence="1">
    <location>
        <begin position="376"/>
        <end position="402"/>
    </location>
</feature>
<dbReference type="OrthoDB" id="176843at2"/>
<keyword evidence="1" id="KW-0472">Membrane</keyword>
<proteinExistence type="predicted"/>
<dbReference type="AlphaFoldDB" id="A0A1T4YKE8"/>
<feature type="transmembrane region" description="Helical" evidence="1">
    <location>
        <begin position="541"/>
        <end position="566"/>
    </location>
</feature>
<dbReference type="EMBL" id="FUYE01000013">
    <property type="protein sequence ID" value="SKB02269.1"/>
    <property type="molecule type" value="Genomic_DNA"/>
</dbReference>
<feature type="transmembrane region" description="Helical" evidence="1">
    <location>
        <begin position="496"/>
        <end position="521"/>
    </location>
</feature>
<evidence type="ECO:0000313" key="2">
    <source>
        <dbReference type="EMBL" id="SKB02269.1"/>
    </source>
</evidence>
<dbReference type="RefSeq" id="WP_078814782.1">
    <property type="nucleotide sequence ID" value="NZ_FUYE01000013.1"/>
</dbReference>
<feature type="transmembrane region" description="Helical" evidence="1">
    <location>
        <begin position="152"/>
        <end position="178"/>
    </location>
</feature>
<dbReference type="Proteomes" id="UP000190774">
    <property type="component" value="Unassembled WGS sequence"/>
</dbReference>
<feature type="transmembrane region" description="Helical" evidence="1">
    <location>
        <begin position="31"/>
        <end position="51"/>
    </location>
</feature>
<keyword evidence="1" id="KW-0812">Transmembrane</keyword>
<name>A0A1T4YKE8_9BACT</name>
<feature type="transmembrane region" description="Helical" evidence="1">
    <location>
        <begin position="258"/>
        <end position="280"/>
    </location>
</feature>
<sequence length="580" mass="64669">MSSATATLLQAQVYWQMLKHRVAEGLETNRLLLLTIGSFLGLYCVAAYVLVSRGLEFVSRMPLFGPLLLERLVYLLFFFFFVMLVISNATITGMGMFRRKDMDWQVALPIPYRSLVIWKTLEGMALASWGLLVLSAPILVALGRLYDVGASFYLFGAPALLCLVTISANLSSWVLLILVKHAKRWWWRPIALFGVWLLGVSIYRFLSTGEPEELQGNDIVSSLHSVLKHTEICMHPLLPSSWVAEVIFASGRGLTAQALFFSSALLANALFALTITALLGGRLFYPAWQRVMSAVPLALAPSTLELWFHHPERFLKRSWSARIWGLNRPEYAAILKDVRTFLREPTQWGQSLLIFGLLLMYTSNLRRLGYDLQSPFWVMVISHLNLLVCCLALSTLTTRFIFPQFSMEGQRLWIIGLSPLSLERVLSLKLRLSAGVMGLMTTCLVFVSSLSLSLPWQRTVFFCAAVLMQSYGLNALALSLGALLPNFREPNPARIISGFGGTLCLISSFLYILFSASALALPEALRWKAQVAGAPPSSTLILMQDLSALGAVLFFSLIFGGIPYGLAKKRTKSLDYLKEL</sequence>
<keyword evidence="3" id="KW-1185">Reference proteome</keyword>
<accession>A0A1T4YKE8</accession>
<reference evidence="3" key="1">
    <citation type="submission" date="2017-02" db="EMBL/GenBank/DDBJ databases">
        <authorList>
            <person name="Varghese N."/>
            <person name="Submissions S."/>
        </authorList>
    </citation>
    <scope>NUCLEOTIDE SEQUENCE [LARGE SCALE GENOMIC DNA]</scope>
    <source>
        <strain evidence="3">ATCC 700200</strain>
    </source>
</reference>
<evidence type="ECO:0000313" key="3">
    <source>
        <dbReference type="Proteomes" id="UP000190774"/>
    </source>
</evidence>
<feature type="transmembrane region" description="Helical" evidence="1">
    <location>
        <begin position="432"/>
        <end position="453"/>
    </location>
</feature>